<keyword evidence="2" id="KW-0472">Membrane</keyword>
<keyword evidence="4" id="KW-1185">Reference proteome</keyword>
<comment type="caution">
    <text evidence="3">The sequence shown here is derived from an EMBL/GenBank/DDBJ whole genome shotgun (WGS) entry which is preliminary data.</text>
</comment>
<dbReference type="RefSeq" id="WP_343982006.1">
    <property type="nucleotide sequence ID" value="NZ_BAAAHK010000021.1"/>
</dbReference>
<evidence type="ECO:0000256" key="1">
    <source>
        <dbReference type="SAM" id="MobiDB-lite"/>
    </source>
</evidence>
<keyword evidence="2" id="KW-0812">Transmembrane</keyword>
<feature type="transmembrane region" description="Helical" evidence="2">
    <location>
        <begin position="149"/>
        <end position="168"/>
    </location>
</feature>
<protein>
    <submittedName>
        <fullName evidence="3">Uncharacterized protein</fullName>
    </submittedName>
</protein>
<organism evidence="3 4">
    <name type="scientific">Kribbella koreensis</name>
    <dbReference type="NCBI Taxonomy" id="57909"/>
    <lineage>
        <taxon>Bacteria</taxon>
        <taxon>Bacillati</taxon>
        <taxon>Actinomycetota</taxon>
        <taxon>Actinomycetes</taxon>
        <taxon>Propionibacteriales</taxon>
        <taxon>Kribbellaceae</taxon>
        <taxon>Kribbella</taxon>
    </lineage>
</organism>
<evidence type="ECO:0000313" key="4">
    <source>
        <dbReference type="Proteomes" id="UP001500542"/>
    </source>
</evidence>
<feature type="transmembrane region" description="Helical" evidence="2">
    <location>
        <begin position="216"/>
        <end position="235"/>
    </location>
</feature>
<proteinExistence type="predicted"/>
<dbReference type="EMBL" id="BAAAHK010000021">
    <property type="protein sequence ID" value="GAA0960318.1"/>
    <property type="molecule type" value="Genomic_DNA"/>
</dbReference>
<feature type="transmembrane region" description="Helical" evidence="2">
    <location>
        <begin position="72"/>
        <end position="91"/>
    </location>
</feature>
<feature type="transmembrane region" description="Helical" evidence="2">
    <location>
        <begin position="31"/>
        <end position="52"/>
    </location>
</feature>
<gene>
    <name evidence="3" type="ORF">GCM10009554_75240</name>
</gene>
<accession>A0ABN1RMZ6</accession>
<reference evidence="3 4" key="1">
    <citation type="journal article" date="2019" name="Int. J. Syst. Evol. Microbiol.">
        <title>The Global Catalogue of Microorganisms (GCM) 10K type strain sequencing project: providing services to taxonomists for standard genome sequencing and annotation.</title>
        <authorList>
            <consortium name="The Broad Institute Genomics Platform"/>
            <consortium name="The Broad Institute Genome Sequencing Center for Infectious Disease"/>
            <person name="Wu L."/>
            <person name="Ma J."/>
        </authorList>
    </citation>
    <scope>NUCLEOTIDE SEQUENCE [LARGE SCALE GENOMIC DNA]</scope>
    <source>
        <strain evidence="3 4">JCM 10977</strain>
    </source>
</reference>
<sequence>MSAAGTTLRQTPPAAEPGLRKSSPWWLADRLALWTCALLLPVLLGLASYGLVSEFDLWRFEYPRAADRPGVYLFFAGPVLAGVCAWNAYRWRLSLKGLQEGLPVPGLIWRASWLPVGIVAVLVHCIVVTTHLVIARVSGAIGEIDPRALLVQFIAVLACCAFGALIGGVSNGPLAAPALLLGMLAANTLLAQWGFRRFTQVGTGAADFVDLRYAGGYLWPKAALYVAVVLLALPLRWSSWGRLADLLRTTALTVAAVVSVILVWVYSGPMLELHPEPRQCAGSSPEVCVPMSMVSKRAEIDAAVGRAVTALRAGGVTSGPARVDVISRGATSVPKGQAGLLVSGATLHDERALRREVARAFSGAQMCDDLTATAGPPDNVIMSRAALDGWLQTRTDSVEDGSFPPEAVQALDRGTKEEQHRALATLFTGVWNCSASVALPR</sequence>
<keyword evidence="2" id="KW-1133">Transmembrane helix</keyword>
<feature type="transmembrane region" description="Helical" evidence="2">
    <location>
        <begin position="174"/>
        <end position="195"/>
    </location>
</feature>
<evidence type="ECO:0000313" key="3">
    <source>
        <dbReference type="EMBL" id="GAA0960318.1"/>
    </source>
</evidence>
<feature type="transmembrane region" description="Helical" evidence="2">
    <location>
        <begin position="247"/>
        <end position="266"/>
    </location>
</feature>
<feature type="transmembrane region" description="Helical" evidence="2">
    <location>
        <begin position="111"/>
        <end position="137"/>
    </location>
</feature>
<dbReference type="Proteomes" id="UP001500542">
    <property type="component" value="Unassembled WGS sequence"/>
</dbReference>
<name>A0ABN1RMZ6_9ACTN</name>
<feature type="compositionally biased region" description="Polar residues" evidence="1">
    <location>
        <begin position="1"/>
        <end position="10"/>
    </location>
</feature>
<evidence type="ECO:0000256" key="2">
    <source>
        <dbReference type="SAM" id="Phobius"/>
    </source>
</evidence>
<feature type="region of interest" description="Disordered" evidence="1">
    <location>
        <begin position="1"/>
        <end position="20"/>
    </location>
</feature>